<dbReference type="GO" id="GO:0030729">
    <property type="term" value="F:acetoacetate-CoA ligase activity"/>
    <property type="evidence" value="ECO:0007669"/>
    <property type="project" value="InterPro"/>
</dbReference>
<dbReference type="Gene3D" id="3.30.300.30">
    <property type="match status" value="1"/>
</dbReference>
<keyword evidence="2 7" id="KW-0436">Ligase</keyword>
<evidence type="ECO:0000259" key="5">
    <source>
        <dbReference type="Pfam" id="PF00501"/>
    </source>
</evidence>
<dbReference type="Pfam" id="PF16177">
    <property type="entry name" value="ACAS_N"/>
    <property type="match status" value="1"/>
</dbReference>
<name>A0A5E7VCW7_PSEFL</name>
<reference evidence="7 8" key="1">
    <citation type="submission" date="2019-09" db="EMBL/GenBank/DDBJ databases">
        <authorList>
            <person name="Chandra G."/>
            <person name="Truman W A."/>
        </authorList>
    </citation>
    <scope>NUCLEOTIDE SEQUENCE [LARGE SCALE GENOMIC DNA]</scope>
    <source>
        <strain evidence="7">PS928</strain>
    </source>
</reference>
<feature type="domain" description="Acetyl-coenzyme A synthetase N-terminal" evidence="6">
    <location>
        <begin position="48"/>
        <end position="103"/>
    </location>
</feature>
<evidence type="ECO:0000256" key="3">
    <source>
        <dbReference type="ARBA" id="ARBA00022741"/>
    </source>
</evidence>
<comment type="similarity">
    <text evidence="1">Belongs to the ATP-dependent AMP-binding enzyme family.</text>
</comment>
<dbReference type="InterPro" id="IPR000873">
    <property type="entry name" value="AMP-dep_synth/lig_dom"/>
</dbReference>
<dbReference type="Pfam" id="PF00501">
    <property type="entry name" value="AMP-binding"/>
    <property type="match status" value="1"/>
</dbReference>
<dbReference type="NCBIfam" id="TIGR01217">
    <property type="entry name" value="ac_ac_CoA_syn"/>
    <property type="match status" value="1"/>
</dbReference>
<dbReference type="EC" id="6.2.1.1" evidence="7"/>
<accession>A0A5E7VCW7</accession>
<dbReference type="GO" id="GO:0005524">
    <property type="term" value="F:ATP binding"/>
    <property type="evidence" value="ECO:0007669"/>
    <property type="project" value="UniProtKB-KW"/>
</dbReference>
<sequence>MTNTLPSSDTVIQGQLLWQPSLEHIQQTNLTRYLNWLERERGLDFADYPALWTWSVNDLDAFWQSIWDHFQVQSSARHSAVLARRTMPGAQWFPGARLNFAEHILRNERGDTDALLYQSESDGLQAMSWKDFADQVRSLATYLRELGVQPGDRIVAYMPNIPETMIALCASAAIGAVWSSCSPDFGASGVLDRVRQLSPRILIAVDGYRYGGQPHDCRAQVRQIAQTLESIEQVIVLPVLFPQAPICIPEAISWHSLRQRPAVAAAEFHFEQLPFEHPLWVLFSSGTTGLPKAIVQSHGGILLEQLKALHLHMDLRRGDTAFFFTTTGWMMWNTLVSTLLCGVRPVLYDGNPTWPQADVLWQMVQDSGASFFGTSPTYIELMKRKGIIPCKDFDLSALRTVMPVGSPVSPECNAWFYRNLKPDLWVTTGSGGTDICTGLVSGIPTLAVHAGEIQGRALGVDAHAFNEQGDPLTGQVGELVVTAPMPSMPVYFWNDPNGERYLDSYFQTYPGVWRHGDFFLLNARGSCQVLGRSDATLNRFGIRIGTAEIYRALERIEAVEEALIVNLDLPKGGFFMPLFVQLRPGTHLDAVLEERLRDCLRRECTPRHVPDCIYAVPQIPMTLTGKKMEVPVRRILMGHPVEKAANRNAMRDPQALDFFIEYVGRQTDYQL</sequence>
<keyword evidence="3" id="KW-0547">Nucleotide-binding</keyword>
<dbReference type="InterPro" id="IPR042099">
    <property type="entry name" value="ANL_N_sf"/>
</dbReference>
<dbReference type="InterPro" id="IPR005914">
    <property type="entry name" value="Acac_CoA_synth"/>
</dbReference>
<gene>
    <name evidence="7" type="primary">acs_4</name>
    <name evidence="7" type="ORF">PS928_04566</name>
</gene>
<proteinExistence type="inferred from homology"/>
<dbReference type="RefSeq" id="WP_224790971.1">
    <property type="nucleotide sequence ID" value="NZ_CABVJF010000019.1"/>
</dbReference>
<dbReference type="NCBIfam" id="NF002937">
    <property type="entry name" value="PRK03584.1"/>
    <property type="match status" value="1"/>
</dbReference>
<dbReference type="PROSITE" id="PS00455">
    <property type="entry name" value="AMP_BINDING"/>
    <property type="match status" value="1"/>
</dbReference>
<dbReference type="InterPro" id="IPR045851">
    <property type="entry name" value="AMP-bd_C_sf"/>
</dbReference>
<evidence type="ECO:0000259" key="6">
    <source>
        <dbReference type="Pfam" id="PF16177"/>
    </source>
</evidence>
<dbReference type="GO" id="GO:0003987">
    <property type="term" value="F:acetate-CoA ligase activity"/>
    <property type="evidence" value="ECO:0007669"/>
    <property type="project" value="UniProtKB-EC"/>
</dbReference>
<dbReference type="InterPro" id="IPR032387">
    <property type="entry name" value="ACAS_N"/>
</dbReference>
<evidence type="ECO:0000313" key="8">
    <source>
        <dbReference type="Proteomes" id="UP000381378"/>
    </source>
</evidence>
<keyword evidence="4" id="KW-0067">ATP-binding</keyword>
<evidence type="ECO:0000256" key="2">
    <source>
        <dbReference type="ARBA" id="ARBA00022598"/>
    </source>
</evidence>
<evidence type="ECO:0000313" key="7">
    <source>
        <dbReference type="EMBL" id="VVQ17684.1"/>
    </source>
</evidence>
<organism evidence="7 8">
    <name type="scientific">Pseudomonas fluorescens</name>
    <dbReference type="NCBI Taxonomy" id="294"/>
    <lineage>
        <taxon>Bacteria</taxon>
        <taxon>Pseudomonadati</taxon>
        <taxon>Pseudomonadota</taxon>
        <taxon>Gammaproteobacteria</taxon>
        <taxon>Pseudomonadales</taxon>
        <taxon>Pseudomonadaceae</taxon>
        <taxon>Pseudomonas</taxon>
    </lineage>
</organism>
<dbReference type="Proteomes" id="UP000381378">
    <property type="component" value="Unassembled WGS sequence"/>
</dbReference>
<dbReference type="PANTHER" id="PTHR42921">
    <property type="entry name" value="ACETOACETYL-COA SYNTHETASE"/>
    <property type="match status" value="1"/>
</dbReference>
<dbReference type="SUPFAM" id="SSF56801">
    <property type="entry name" value="Acetyl-CoA synthetase-like"/>
    <property type="match status" value="1"/>
</dbReference>
<protein>
    <submittedName>
        <fullName evidence="7">Acetyl-coenzyme A synthetase</fullName>
        <ecNumber evidence="7">6.2.1.1</ecNumber>
    </submittedName>
</protein>
<dbReference type="GO" id="GO:0006629">
    <property type="term" value="P:lipid metabolic process"/>
    <property type="evidence" value="ECO:0007669"/>
    <property type="project" value="InterPro"/>
</dbReference>
<dbReference type="AlphaFoldDB" id="A0A5E7VCW7"/>
<dbReference type="PANTHER" id="PTHR42921:SF1">
    <property type="entry name" value="ACETOACETYL-COA SYNTHETASE"/>
    <property type="match status" value="1"/>
</dbReference>
<evidence type="ECO:0000256" key="1">
    <source>
        <dbReference type="ARBA" id="ARBA00006432"/>
    </source>
</evidence>
<feature type="domain" description="AMP-dependent synthetase/ligase" evidence="5">
    <location>
        <begin position="108"/>
        <end position="485"/>
    </location>
</feature>
<evidence type="ECO:0000256" key="4">
    <source>
        <dbReference type="ARBA" id="ARBA00022840"/>
    </source>
</evidence>
<dbReference type="Gene3D" id="3.40.50.12780">
    <property type="entry name" value="N-terminal domain of ligase-like"/>
    <property type="match status" value="1"/>
</dbReference>
<dbReference type="InterPro" id="IPR020845">
    <property type="entry name" value="AMP-binding_CS"/>
</dbReference>
<dbReference type="EMBL" id="CABVJF010000019">
    <property type="protein sequence ID" value="VVQ17684.1"/>
    <property type="molecule type" value="Genomic_DNA"/>
</dbReference>